<dbReference type="Gene3D" id="3.40.350.10">
    <property type="entry name" value="Creatinase/prolidase N-terminal domain"/>
    <property type="match status" value="1"/>
</dbReference>
<evidence type="ECO:0000256" key="5">
    <source>
        <dbReference type="ARBA" id="ARBA00023049"/>
    </source>
</evidence>
<evidence type="ECO:0000256" key="7">
    <source>
        <dbReference type="HAMAP-Rule" id="MF_01279"/>
    </source>
</evidence>
<dbReference type="PANTHER" id="PTHR43226">
    <property type="entry name" value="XAA-PRO AMINOPEPTIDASE 3"/>
    <property type="match status" value="1"/>
</dbReference>
<comment type="function">
    <text evidence="7">Splits dipeptides with a prolyl residue in the C-terminal position.</text>
</comment>
<keyword evidence="6 7" id="KW-0464">Manganese</keyword>
<dbReference type="PROSITE" id="PS00491">
    <property type="entry name" value="PROLINE_PEPTIDASE"/>
    <property type="match status" value="1"/>
</dbReference>
<evidence type="ECO:0000259" key="8">
    <source>
        <dbReference type="Pfam" id="PF00557"/>
    </source>
</evidence>
<sequence length="443" mass="50122">MNSLPALYRAHLESLVAHARIILARSQRDALLIHSGELITAFQDDHAYPFKVNPLFKAWLPIIETANCWLWIDGQTPPTLYFYSPTDYWHKVDPLPDTFWSREFTVVALKQANDIATLLPADRSNVAYLGAATHRATELGIPASQQNPQPIIDYLHYYRSFKTDYELYCMREAQQSAVKGHLAARESFFAGASEFQINNDYLAATGQRDTNVPYGNIVAINEHASVLHYTHLDHERPKTPRSFLLDAGSEFNGYAADLTRSYAASPTTLYAELVAALNQHELALIDTLTVGQRYSDYHLQMNQRIASILCETGIMKSISEEALVSENITSTFMPHGVGHSLGLQVHDVAGFMQDDQGTHLAAPAEYPWLRCTRIIEPRMVLTIEPGLYFIESLLAPWRNSPYSQHFNWNAIDELKGYGGIRIEDNVIMWPDHVENMTRDLQLP</sequence>
<dbReference type="GO" id="GO:0102009">
    <property type="term" value="F:proline dipeptidase activity"/>
    <property type="evidence" value="ECO:0007669"/>
    <property type="project" value="UniProtKB-EC"/>
</dbReference>
<dbReference type="InterPro" id="IPR000994">
    <property type="entry name" value="Pept_M24"/>
</dbReference>
<dbReference type="SUPFAM" id="SSF55920">
    <property type="entry name" value="Creatinase/aminopeptidase"/>
    <property type="match status" value="1"/>
</dbReference>
<dbReference type="InterPro" id="IPR048819">
    <property type="entry name" value="PepQ_N"/>
</dbReference>
<dbReference type="GO" id="GO:0016795">
    <property type="term" value="F:phosphoric triester hydrolase activity"/>
    <property type="evidence" value="ECO:0007669"/>
    <property type="project" value="InterPro"/>
</dbReference>
<dbReference type="AlphaFoldDB" id="A0A1H9K1I4"/>
<evidence type="ECO:0000313" key="11">
    <source>
        <dbReference type="Proteomes" id="UP000242515"/>
    </source>
</evidence>
<dbReference type="InterPro" id="IPR036005">
    <property type="entry name" value="Creatinase/aminopeptidase-like"/>
</dbReference>
<dbReference type="InterPro" id="IPR029149">
    <property type="entry name" value="Creatin/AminoP/Spt16_N"/>
</dbReference>
<feature type="binding site" evidence="7">
    <location>
        <position position="257"/>
    </location>
    <ligand>
        <name>Mn(2+)</name>
        <dbReference type="ChEBI" id="CHEBI:29035"/>
        <label>2</label>
    </ligand>
</feature>
<dbReference type="EMBL" id="FOGC01000008">
    <property type="protein sequence ID" value="SEQ92950.1"/>
    <property type="molecule type" value="Genomic_DNA"/>
</dbReference>
<evidence type="ECO:0000313" key="10">
    <source>
        <dbReference type="EMBL" id="SEQ92950.1"/>
    </source>
</evidence>
<protein>
    <recommendedName>
        <fullName evidence="7">Xaa-Pro dipeptidase</fullName>
        <shortName evidence="7">X-Pro dipeptidase</shortName>
        <ecNumber evidence="7">3.4.13.9</ecNumber>
    </recommendedName>
    <alternativeName>
        <fullName evidence="7">Imidodipeptidase</fullName>
    </alternativeName>
    <alternativeName>
        <fullName evidence="7">Proline dipeptidase</fullName>
        <shortName evidence="7">Prolidase</shortName>
    </alternativeName>
</protein>
<evidence type="ECO:0000256" key="2">
    <source>
        <dbReference type="ARBA" id="ARBA00022723"/>
    </source>
</evidence>
<dbReference type="RefSeq" id="WP_092676815.1">
    <property type="nucleotide sequence ID" value="NZ_FOGC01000008.1"/>
</dbReference>
<keyword evidence="1 7" id="KW-0645">Protease</keyword>
<keyword evidence="11" id="KW-1185">Reference proteome</keyword>
<evidence type="ECO:0000259" key="9">
    <source>
        <dbReference type="Pfam" id="PF21216"/>
    </source>
</evidence>
<dbReference type="Pfam" id="PF21216">
    <property type="entry name" value="PepQ_N"/>
    <property type="match status" value="1"/>
</dbReference>
<dbReference type="STRING" id="988801.SAMN05216522_108172"/>
<dbReference type="GO" id="GO:0046872">
    <property type="term" value="F:metal ion binding"/>
    <property type="evidence" value="ECO:0007669"/>
    <property type="project" value="UniProtKB-KW"/>
</dbReference>
<comment type="similarity">
    <text evidence="7">Belongs to the peptidase M24B family. Bacterial-type prolidase subfamily.</text>
</comment>
<feature type="binding site" evidence="7">
    <location>
        <position position="257"/>
    </location>
    <ligand>
        <name>Mn(2+)</name>
        <dbReference type="ChEBI" id="CHEBI:29035"/>
        <label>1</label>
    </ligand>
</feature>
<reference evidence="11" key="1">
    <citation type="submission" date="2016-10" db="EMBL/GenBank/DDBJ databases">
        <authorList>
            <person name="Varghese N."/>
            <person name="Submissions S."/>
        </authorList>
    </citation>
    <scope>NUCLEOTIDE SEQUENCE [LARGE SCALE GENOMIC DNA]</scope>
    <source>
        <strain evidence="11">8N4</strain>
    </source>
</reference>
<dbReference type="OrthoDB" id="9806388at2"/>
<dbReference type="InterPro" id="IPR022846">
    <property type="entry name" value="X_Pro_dipept"/>
</dbReference>
<dbReference type="Gene3D" id="3.90.230.10">
    <property type="entry name" value="Creatinase/methionine aminopeptidase superfamily"/>
    <property type="match status" value="1"/>
</dbReference>
<dbReference type="HAMAP" id="MF_01279">
    <property type="entry name" value="X_Pro_dipeptid"/>
    <property type="match status" value="1"/>
</dbReference>
<proteinExistence type="inferred from homology"/>
<dbReference type="PANTHER" id="PTHR43226:SF8">
    <property type="entry name" value="XAA-PRO DIPEPTIDASE"/>
    <property type="match status" value="1"/>
</dbReference>
<feature type="binding site" evidence="7">
    <location>
        <position position="384"/>
    </location>
    <ligand>
        <name>Mn(2+)</name>
        <dbReference type="ChEBI" id="CHEBI:29035"/>
        <label>1</label>
    </ligand>
</feature>
<keyword evidence="5 7" id="KW-0482">Metalloprotease</keyword>
<accession>A0A1H9K1I4</accession>
<name>A0A1H9K1I4_9GAMM</name>
<dbReference type="Pfam" id="PF00557">
    <property type="entry name" value="Peptidase_M24"/>
    <property type="match status" value="1"/>
</dbReference>
<dbReference type="NCBIfam" id="NF010133">
    <property type="entry name" value="PRK13607.1"/>
    <property type="match status" value="1"/>
</dbReference>
<comment type="catalytic activity">
    <reaction evidence="7">
        <text>Xaa-L-Pro dipeptide + H2O = an L-alpha-amino acid + L-proline</text>
        <dbReference type="Rhea" id="RHEA:76407"/>
        <dbReference type="ChEBI" id="CHEBI:15377"/>
        <dbReference type="ChEBI" id="CHEBI:59869"/>
        <dbReference type="ChEBI" id="CHEBI:60039"/>
        <dbReference type="ChEBI" id="CHEBI:195196"/>
        <dbReference type="EC" id="3.4.13.9"/>
    </reaction>
</comment>
<dbReference type="GO" id="GO:0004177">
    <property type="term" value="F:aminopeptidase activity"/>
    <property type="evidence" value="ECO:0007669"/>
    <property type="project" value="TreeGrafter"/>
</dbReference>
<dbReference type="EC" id="3.4.13.9" evidence="7"/>
<feature type="binding site" evidence="7">
    <location>
        <position position="246"/>
    </location>
    <ligand>
        <name>Mn(2+)</name>
        <dbReference type="ChEBI" id="CHEBI:29035"/>
        <label>2</label>
    </ligand>
</feature>
<keyword evidence="4 7" id="KW-0224">Dipeptidase</keyword>
<dbReference type="GO" id="GO:0008235">
    <property type="term" value="F:metalloexopeptidase activity"/>
    <property type="evidence" value="ECO:0007669"/>
    <property type="project" value="UniProtKB-UniRule"/>
</dbReference>
<evidence type="ECO:0000256" key="4">
    <source>
        <dbReference type="ARBA" id="ARBA00022997"/>
    </source>
</evidence>
<feature type="binding site" evidence="7">
    <location>
        <position position="423"/>
    </location>
    <ligand>
        <name>Mn(2+)</name>
        <dbReference type="ChEBI" id="CHEBI:29035"/>
        <label>2</label>
    </ligand>
</feature>
<evidence type="ECO:0000256" key="3">
    <source>
        <dbReference type="ARBA" id="ARBA00022801"/>
    </source>
</evidence>
<gene>
    <name evidence="7" type="primary">pepQ</name>
    <name evidence="10" type="ORF">SAMN05216522_108172</name>
</gene>
<comment type="cofactor">
    <cofactor evidence="7">
        <name>Mn(2+)</name>
        <dbReference type="ChEBI" id="CHEBI:29035"/>
    </cofactor>
    <text evidence="7">Binds 2 manganese ions per subunit.</text>
</comment>
<dbReference type="GO" id="GO:0005829">
    <property type="term" value="C:cytosol"/>
    <property type="evidence" value="ECO:0007669"/>
    <property type="project" value="TreeGrafter"/>
</dbReference>
<keyword evidence="2 7" id="KW-0479">Metal-binding</keyword>
<dbReference type="InterPro" id="IPR052433">
    <property type="entry name" value="X-Pro_dipept-like"/>
</dbReference>
<feature type="domain" description="Peptidase M24" evidence="8">
    <location>
        <begin position="169"/>
        <end position="427"/>
    </location>
</feature>
<feature type="binding site" evidence="7">
    <location>
        <position position="339"/>
    </location>
    <ligand>
        <name>Mn(2+)</name>
        <dbReference type="ChEBI" id="CHEBI:29035"/>
        <label>1</label>
    </ligand>
</feature>
<keyword evidence="3 7" id="KW-0378">Hydrolase</keyword>
<dbReference type="Proteomes" id="UP000242515">
    <property type="component" value="Unassembled WGS sequence"/>
</dbReference>
<feature type="binding site" evidence="7">
    <location>
        <position position="423"/>
    </location>
    <ligand>
        <name>Mn(2+)</name>
        <dbReference type="ChEBI" id="CHEBI:29035"/>
        <label>1</label>
    </ligand>
</feature>
<dbReference type="GO" id="GO:0006508">
    <property type="term" value="P:proteolysis"/>
    <property type="evidence" value="ECO:0007669"/>
    <property type="project" value="UniProtKB-KW"/>
</dbReference>
<dbReference type="InterPro" id="IPR001131">
    <property type="entry name" value="Peptidase_M24B_aminopep-P_CS"/>
</dbReference>
<feature type="domain" description="Xaa-Pro dipeptidase N-terminal" evidence="9">
    <location>
        <begin position="7"/>
        <end position="157"/>
    </location>
</feature>
<organism evidence="10 11">
    <name type="scientific">Rosenbergiella nectarea</name>
    <dbReference type="NCBI Taxonomy" id="988801"/>
    <lineage>
        <taxon>Bacteria</taxon>
        <taxon>Pseudomonadati</taxon>
        <taxon>Pseudomonadota</taxon>
        <taxon>Gammaproteobacteria</taxon>
        <taxon>Enterobacterales</taxon>
        <taxon>Erwiniaceae</taxon>
        <taxon>Rosenbergiella</taxon>
    </lineage>
</organism>
<evidence type="ECO:0000256" key="6">
    <source>
        <dbReference type="ARBA" id="ARBA00023211"/>
    </source>
</evidence>
<evidence type="ECO:0000256" key="1">
    <source>
        <dbReference type="ARBA" id="ARBA00022670"/>
    </source>
</evidence>